<dbReference type="InterPro" id="IPR001976">
    <property type="entry name" value="Ribosomal_eS24"/>
</dbReference>
<reference evidence="4 5" key="1">
    <citation type="journal article" date="2011" name="Genome Biol. Evol.">
        <title>Complete nucleomorph genome sequence of the nonphotosynthetic alga Cryptomonas paramecium reveals a core nucleomorph gene set.</title>
        <authorList>
            <person name="Tanifuji G."/>
            <person name="Onodera N.T."/>
            <person name="Wheeler T.J."/>
            <person name="Dlutek M."/>
            <person name="Donaher N."/>
            <person name="Archibald J.M."/>
        </authorList>
    </citation>
    <scope>NUCLEOTIDE SEQUENCE [LARGE SCALE GENOMIC DNA]</scope>
    <source>
        <strain evidence="4 5">CCAP977/2A</strain>
    </source>
</reference>
<evidence type="ECO:0000256" key="2">
    <source>
        <dbReference type="ARBA" id="ARBA00023274"/>
    </source>
</evidence>
<dbReference type="GO" id="GO:0003735">
    <property type="term" value="F:structural constituent of ribosome"/>
    <property type="evidence" value="ECO:0007669"/>
    <property type="project" value="InterPro"/>
</dbReference>
<evidence type="ECO:0000313" key="5">
    <source>
        <dbReference type="Proteomes" id="UP000243423"/>
    </source>
</evidence>
<dbReference type="GO" id="GO:0006412">
    <property type="term" value="P:translation"/>
    <property type="evidence" value="ECO:0007669"/>
    <property type="project" value="InterPro"/>
</dbReference>
<organism evidence="4 5">
    <name type="scientific">Cryptomonas paramaecium</name>
    <dbReference type="NCBI Taxonomy" id="2898"/>
    <lineage>
        <taxon>Eukaryota</taxon>
        <taxon>Cryptophyceae</taxon>
        <taxon>Cryptomonadales</taxon>
        <taxon>Cryptomonadaceae</taxon>
        <taxon>Cryptomonas</taxon>
    </lineage>
</organism>
<dbReference type="GO" id="GO:1990904">
    <property type="term" value="C:ribonucleoprotein complex"/>
    <property type="evidence" value="ECO:0007669"/>
    <property type="project" value="UniProtKB-KW"/>
</dbReference>
<dbReference type="Proteomes" id="UP000243423">
    <property type="component" value="Nucleomorph 2"/>
</dbReference>
<dbReference type="GO" id="GO:0005840">
    <property type="term" value="C:ribosome"/>
    <property type="evidence" value="ECO:0007669"/>
    <property type="project" value="UniProtKB-KW"/>
</dbReference>
<gene>
    <name evidence="4" type="primary">rps24</name>
    <name evidence="4" type="ORF">CPARA_2gp237</name>
</gene>
<dbReference type="InterPro" id="IPR012678">
    <property type="entry name" value="Ribosomal_uL23/eL15/eS24_sf"/>
</dbReference>
<dbReference type="Gene3D" id="3.30.70.3370">
    <property type="match status" value="1"/>
</dbReference>
<evidence type="ECO:0000313" key="4">
    <source>
        <dbReference type="EMBL" id="AEA38895.1"/>
    </source>
</evidence>
<keyword evidence="1 4" id="KW-0689">Ribosomal protein</keyword>
<keyword evidence="2" id="KW-0687">Ribonucleoprotein</keyword>
<dbReference type="RefSeq" id="XP_003239793.1">
    <property type="nucleotide sequence ID" value="XM_003239745.1"/>
</dbReference>
<dbReference type="GeneID" id="10447134"/>
<feature type="compositionally biased region" description="Basic residues" evidence="3">
    <location>
        <begin position="106"/>
        <end position="127"/>
    </location>
</feature>
<dbReference type="EMBL" id="CP002173">
    <property type="protein sequence ID" value="AEA38895.1"/>
    <property type="molecule type" value="Genomic_DNA"/>
</dbReference>
<dbReference type="InterPro" id="IPR053709">
    <property type="entry name" value="eRP_eS24_sf"/>
</dbReference>
<feature type="region of interest" description="Disordered" evidence="3">
    <location>
        <begin position="104"/>
        <end position="127"/>
    </location>
</feature>
<evidence type="ECO:0000256" key="3">
    <source>
        <dbReference type="SAM" id="MobiDB-lite"/>
    </source>
</evidence>
<accession>F2HHU9</accession>
<evidence type="ECO:0000256" key="1">
    <source>
        <dbReference type="ARBA" id="ARBA00022980"/>
    </source>
</evidence>
<dbReference type="PANTHER" id="PTHR10496">
    <property type="entry name" value="40S RIBOSOMAL PROTEIN S24"/>
    <property type="match status" value="1"/>
</dbReference>
<dbReference type="SUPFAM" id="SSF54189">
    <property type="entry name" value="Ribosomal proteins S24e, L23 and L15e"/>
    <property type="match status" value="1"/>
</dbReference>
<dbReference type="Pfam" id="PF01282">
    <property type="entry name" value="Ribosomal_S24e"/>
    <property type="match status" value="1"/>
</dbReference>
<protein>
    <submittedName>
        <fullName evidence="4">40S ribosomal protein S24</fullName>
    </submittedName>
</protein>
<name>F2HHU9_9CRYP</name>
<geneLocation type="nucleomorph" evidence="4"/>
<dbReference type="HAMAP" id="MF_00545">
    <property type="entry name" value="Ribosomal_eS24"/>
    <property type="match status" value="1"/>
</dbReference>
<keyword evidence="4" id="KW-0542">Nucleomorph</keyword>
<proteinExistence type="inferred from homology"/>
<dbReference type="AlphaFoldDB" id="F2HHU9"/>
<sequence>MESHTFKILIRKFKDNVLMKRKQFSIVIFHKKFSSISKKEMQKKIADIYKIKDSSVIFLFGFKTEFGGNMSTGFGFVYYNVEAARKFEPKYRLLRNGLLEINPLSSKRRKEQKNKKKSTRGRKNSNI</sequence>